<dbReference type="PANTHER" id="PTHR45339:SF1">
    <property type="entry name" value="HYBRID SIGNAL TRANSDUCTION HISTIDINE KINASE J"/>
    <property type="match status" value="1"/>
</dbReference>
<evidence type="ECO:0000256" key="1">
    <source>
        <dbReference type="ARBA" id="ARBA00000085"/>
    </source>
</evidence>
<proteinExistence type="predicted"/>
<evidence type="ECO:0000259" key="7">
    <source>
        <dbReference type="PROSITE" id="PS50110"/>
    </source>
</evidence>
<keyword evidence="4" id="KW-0902">Two-component regulatory system</keyword>
<keyword evidence="3 5" id="KW-0597">Phosphoprotein</keyword>
<evidence type="ECO:0000256" key="6">
    <source>
        <dbReference type="SAM" id="Phobius"/>
    </source>
</evidence>
<name>A0A7K1UBX6_9BACT</name>
<dbReference type="RefSeq" id="WP_157309320.1">
    <property type="nucleotide sequence ID" value="NZ_WRXN01000017.1"/>
</dbReference>
<dbReference type="Proteomes" id="UP000461730">
    <property type="component" value="Unassembled WGS sequence"/>
</dbReference>
<dbReference type="AlphaFoldDB" id="A0A7K1UBX6"/>
<dbReference type="InterPro" id="IPR003661">
    <property type="entry name" value="HisK_dim/P_dom"/>
</dbReference>
<dbReference type="SUPFAM" id="SSF52172">
    <property type="entry name" value="CheY-like"/>
    <property type="match status" value="1"/>
</dbReference>
<accession>A0A7K1UBX6</accession>
<dbReference type="InterPro" id="IPR001789">
    <property type="entry name" value="Sig_transdc_resp-reg_receiver"/>
</dbReference>
<evidence type="ECO:0000256" key="3">
    <source>
        <dbReference type="ARBA" id="ARBA00022553"/>
    </source>
</evidence>
<dbReference type="PROSITE" id="PS50110">
    <property type="entry name" value="RESPONSE_REGULATORY"/>
    <property type="match status" value="1"/>
</dbReference>
<dbReference type="InterPro" id="IPR036097">
    <property type="entry name" value="HisK_dim/P_sf"/>
</dbReference>
<dbReference type="EMBL" id="WRXN01000017">
    <property type="protein sequence ID" value="MVT11897.1"/>
    <property type="molecule type" value="Genomic_DNA"/>
</dbReference>
<keyword evidence="6" id="KW-0472">Membrane</keyword>
<dbReference type="Gene3D" id="3.40.50.2300">
    <property type="match status" value="1"/>
</dbReference>
<dbReference type="InterPro" id="IPR011006">
    <property type="entry name" value="CheY-like_superfamily"/>
</dbReference>
<comment type="catalytic activity">
    <reaction evidence="1">
        <text>ATP + protein L-histidine = ADP + protein N-phospho-L-histidine.</text>
        <dbReference type="EC" id="2.7.13.3"/>
    </reaction>
</comment>
<dbReference type="SMART" id="SM00448">
    <property type="entry name" value="REC"/>
    <property type="match status" value="1"/>
</dbReference>
<dbReference type="SMART" id="SM00388">
    <property type="entry name" value="HisKA"/>
    <property type="match status" value="1"/>
</dbReference>
<dbReference type="GO" id="GO:0000155">
    <property type="term" value="F:phosphorelay sensor kinase activity"/>
    <property type="evidence" value="ECO:0007669"/>
    <property type="project" value="InterPro"/>
</dbReference>
<organism evidence="8 9">
    <name type="scientific">Chitinophaga tropicalis</name>
    <dbReference type="NCBI Taxonomy" id="2683588"/>
    <lineage>
        <taxon>Bacteria</taxon>
        <taxon>Pseudomonadati</taxon>
        <taxon>Bacteroidota</taxon>
        <taxon>Chitinophagia</taxon>
        <taxon>Chitinophagales</taxon>
        <taxon>Chitinophagaceae</taxon>
        <taxon>Chitinophaga</taxon>
    </lineage>
</organism>
<dbReference type="Gene3D" id="1.10.287.130">
    <property type="match status" value="1"/>
</dbReference>
<dbReference type="PANTHER" id="PTHR45339">
    <property type="entry name" value="HYBRID SIGNAL TRANSDUCTION HISTIDINE KINASE J"/>
    <property type="match status" value="1"/>
</dbReference>
<dbReference type="CDD" id="cd17546">
    <property type="entry name" value="REC_hyHK_CKI1_RcsC-like"/>
    <property type="match status" value="1"/>
</dbReference>
<sequence length="292" mass="33111">MHTLAPGTTYVLVSMIFASGNPVLSAMPLAVVSLTASLVLLALLIAAAYYISRLKRKLRNLEQEIIQQATSQQEQLTRLSKQVRTPLTAVVGFSEQLRHTPLLNDQHELLKVVDDAAVELMKIFDHVYATGEAPPVQPPVPQTMIITQREIDKMNSDFMKGKYVLVADDQEMNLLLMDKILTRWQCRFDKATDGAAAYELFMANHYDMILLDLQMPRMTGIDVTKRIRADKDPLKARVPVLALTSDITMPETEEFRLAGFDDYLLKPFREKDIYHTIVRHLTTENTPVKRSV</sequence>
<feature type="modified residue" description="4-aspartylphosphate" evidence="5">
    <location>
        <position position="212"/>
    </location>
</feature>
<dbReference type="EC" id="2.7.13.3" evidence="2"/>
<dbReference type="Pfam" id="PF00072">
    <property type="entry name" value="Response_reg"/>
    <property type="match status" value="1"/>
</dbReference>
<dbReference type="CDD" id="cd00082">
    <property type="entry name" value="HisKA"/>
    <property type="match status" value="1"/>
</dbReference>
<evidence type="ECO:0000313" key="9">
    <source>
        <dbReference type="Proteomes" id="UP000461730"/>
    </source>
</evidence>
<evidence type="ECO:0000256" key="2">
    <source>
        <dbReference type="ARBA" id="ARBA00012438"/>
    </source>
</evidence>
<keyword evidence="6" id="KW-0812">Transmembrane</keyword>
<dbReference type="Pfam" id="PF00512">
    <property type="entry name" value="HisKA"/>
    <property type="match status" value="1"/>
</dbReference>
<evidence type="ECO:0000256" key="5">
    <source>
        <dbReference type="PROSITE-ProRule" id="PRU00169"/>
    </source>
</evidence>
<comment type="caution">
    <text evidence="8">The sequence shown here is derived from an EMBL/GenBank/DDBJ whole genome shotgun (WGS) entry which is preliminary data.</text>
</comment>
<gene>
    <name evidence="8" type="ORF">GO493_26800</name>
</gene>
<keyword evidence="9" id="KW-1185">Reference proteome</keyword>
<protein>
    <recommendedName>
        <fullName evidence="2">histidine kinase</fullName>
        <ecNumber evidence="2">2.7.13.3</ecNumber>
    </recommendedName>
</protein>
<evidence type="ECO:0000313" key="8">
    <source>
        <dbReference type="EMBL" id="MVT11897.1"/>
    </source>
</evidence>
<feature type="domain" description="Response regulatory" evidence="7">
    <location>
        <begin position="163"/>
        <end position="281"/>
    </location>
</feature>
<reference evidence="8 9" key="1">
    <citation type="submission" date="2019-12" db="EMBL/GenBank/DDBJ databases">
        <title>Chitinophaga sp. strain ysch24 (GDMCC 1.1355), whole genome shotgun sequence.</title>
        <authorList>
            <person name="Zhang X."/>
        </authorList>
    </citation>
    <scope>NUCLEOTIDE SEQUENCE [LARGE SCALE GENOMIC DNA]</scope>
    <source>
        <strain evidence="9">ysch24</strain>
    </source>
</reference>
<keyword evidence="6" id="KW-1133">Transmembrane helix</keyword>
<evidence type="ECO:0000256" key="4">
    <source>
        <dbReference type="ARBA" id="ARBA00023012"/>
    </source>
</evidence>
<dbReference type="SUPFAM" id="SSF47384">
    <property type="entry name" value="Homodimeric domain of signal transducing histidine kinase"/>
    <property type="match status" value="1"/>
</dbReference>
<feature type="transmembrane region" description="Helical" evidence="6">
    <location>
        <begin position="28"/>
        <end position="51"/>
    </location>
</feature>